<dbReference type="SUPFAM" id="SSF69279">
    <property type="entry name" value="Phage tail proteins"/>
    <property type="match status" value="1"/>
</dbReference>
<dbReference type="RefSeq" id="WP_306889580.1">
    <property type="nucleotide sequence ID" value="NZ_JAUSVR010000004.1"/>
</dbReference>
<dbReference type="Proteomes" id="UP001235094">
    <property type="component" value="Unassembled WGS sequence"/>
</dbReference>
<feature type="compositionally biased region" description="Polar residues" evidence="1">
    <location>
        <begin position="343"/>
        <end position="361"/>
    </location>
</feature>
<evidence type="ECO:0000313" key="3">
    <source>
        <dbReference type="Proteomes" id="UP001235094"/>
    </source>
</evidence>
<feature type="region of interest" description="Disordered" evidence="1">
    <location>
        <begin position="325"/>
        <end position="367"/>
    </location>
</feature>
<name>A0ABU0LQK3_9HYPH</name>
<accession>A0ABU0LQK3</accession>
<proteinExistence type="predicted"/>
<reference evidence="2 3" key="1">
    <citation type="submission" date="2023-07" db="EMBL/GenBank/DDBJ databases">
        <title>Genomic Encyclopedia of Type Strains, Phase IV (KMG-IV): sequencing the most valuable type-strain genomes for metagenomic binning, comparative biology and taxonomic classification.</title>
        <authorList>
            <person name="Goeker M."/>
        </authorList>
    </citation>
    <scope>NUCLEOTIDE SEQUENCE [LARGE SCALE GENOMIC DNA]</scope>
    <source>
        <strain evidence="2 3">DSM 15561</strain>
    </source>
</reference>
<comment type="caution">
    <text evidence="2">The sequence shown here is derived from an EMBL/GenBank/DDBJ whole genome shotgun (WGS) entry which is preliminary data.</text>
</comment>
<evidence type="ECO:0000313" key="2">
    <source>
        <dbReference type="EMBL" id="MDQ0510868.1"/>
    </source>
</evidence>
<gene>
    <name evidence="2" type="ORF">QOZ99_001756</name>
</gene>
<feature type="compositionally biased region" description="Basic and acidic residues" evidence="1">
    <location>
        <begin position="329"/>
        <end position="342"/>
    </location>
</feature>
<organism evidence="2 3">
    <name type="scientific">Ancylobacter amanitiformis</name>
    <dbReference type="NCBI Taxonomy" id="217069"/>
    <lineage>
        <taxon>Bacteria</taxon>
        <taxon>Pseudomonadati</taxon>
        <taxon>Pseudomonadota</taxon>
        <taxon>Alphaproteobacteria</taxon>
        <taxon>Hyphomicrobiales</taxon>
        <taxon>Xanthobacteraceae</taxon>
        <taxon>Ancylobacter</taxon>
    </lineage>
</organism>
<sequence>MSAFPAFKVEVNGVDYTSRFRPLVVKIDVTDRSGISTDSASIVLSDPEGSILLPQEGARLRIHLGQSVADVALVFSGFVSDVTSTGSKGGGRNLDIAAKGIDPKSNARDAQGAHVDDATFEEAAKQFADLAGIATVTIAPELASIIRPYWAMQFESFLHWGKRISAEIGATFKLQDGKAIFVPSNAGKSASGQDLPEVVATWGVNLLSWSISPVFSRPRFQKVRARYYDESKAKWLEKDVDVDQDASGTFVDRFTTGDAEQADRRAQALKSRAERNGGEGTVTIVGTPAAKAGAPIKLSGARPGIDGSYIIDSVQHTVSKPGGYTSTCEVKKPGDGVGKDTRTPNATTSPVYASSAPTNTGRAAGPV</sequence>
<keyword evidence="3" id="KW-1185">Reference proteome</keyword>
<dbReference type="EMBL" id="JAUSVR010000004">
    <property type="protein sequence ID" value="MDQ0510868.1"/>
    <property type="molecule type" value="Genomic_DNA"/>
</dbReference>
<protein>
    <submittedName>
        <fullName evidence="2">Phage protein D</fullName>
    </submittedName>
</protein>
<evidence type="ECO:0000256" key="1">
    <source>
        <dbReference type="SAM" id="MobiDB-lite"/>
    </source>
</evidence>